<proteinExistence type="inferred from homology"/>
<comment type="similarity">
    <text evidence="2">Belongs to the NGG1 family.</text>
</comment>
<keyword evidence="4" id="KW-0804">Transcription</keyword>
<dbReference type="OrthoDB" id="1232at2759"/>
<feature type="region of interest" description="Disordered" evidence="6">
    <location>
        <begin position="445"/>
        <end position="468"/>
    </location>
</feature>
<name>A0A9P6BCH1_9AGAM</name>
<dbReference type="EMBL" id="MU128909">
    <property type="protein sequence ID" value="KAF9521157.1"/>
    <property type="molecule type" value="Genomic_DNA"/>
</dbReference>
<dbReference type="GO" id="GO:0005634">
    <property type="term" value="C:nucleus"/>
    <property type="evidence" value="ECO:0007669"/>
    <property type="project" value="UniProtKB-SubCell"/>
</dbReference>
<dbReference type="AlphaFoldDB" id="A0A9P6BCH1"/>
<comment type="subcellular location">
    <subcellularLocation>
        <location evidence="1">Nucleus</location>
    </subcellularLocation>
</comment>
<evidence type="ECO:0000256" key="6">
    <source>
        <dbReference type="SAM" id="MobiDB-lite"/>
    </source>
</evidence>
<gene>
    <name evidence="7" type="ORF">BS47DRAFT_1357078</name>
</gene>
<dbReference type="GO" id="GO:0006357">
    <property type="term" value="P:regulation of transcription by RNA polymerase II"/>
    <property type="evidence" value="ECO:0007669"/>
    <property type="project" value="TreeGrafter"/>
</dbReference>
<evidence type="ECO:0000256" key="4">
    <source>
        <dbReference type="ARBA" id="ARBA00023163"/>
    </source>
</evidence>
<feature type="region of interest" description="Disordered" evidence="6">
    <location>
        <begin position="326"/>
        <end position="353"/>
    </location>
</feature>
<comment type="caution">
    <text evidence="7">The sequence shown here is derived from an EMBL/GenBank/DDBJ whole genome shotgun (WGS) entry which is preliminary data.</text>
</comment>
<evidence type="ECO:0000313" key="8">
    <source>
        <dbReference type="Proteomes" id="UP000886523"/>
    </source>
</evidence>
<evidence type="ECO:0000256" key="1">
    <source>
        <dbReference type="ARBA" id="ARBA00004123"/>
    </source>
</evidence>
<dbReference type="InterPro" id="IPR019340">
    <property type="entry name" value="Histone_AcTrfase_su3"/>
</dbReference>
<dbReference type="GO" id="GO:0000124">
    <property type="term" value="C:SAGA complex"/>
    <property type="evidence" value="ECO:0007669"/>
    <property type="project" value="TreeGrafter"/>
</dbReference>
<dbReference type="GO" id="GO:0003713">
    <property type="term" value="F:transcription coactivator activity"/>
    <property type="evidence" value="ECO:0007669"/>
    <property type="project" value="TreeGrafter"/>
</dbReference>
<keyword evidence="8" id="KW-1185">Reference proteome</keyword>
<dbReference type="PANTHER" id="PTHR13556">
    <property type="entry name" value="TRANSCRIPTIONAL ADAPTER 3-RELATED"/>
    <property type="match status" value="1"/>
</dbReference>
<protein>
    <submittedName>
        <fullName evidence="7">Uncharacterized protein</fullName>
    </submittedName>
</protein>
<organism evidence="7 8">
    <name type="scientific">Hydnum rufescens UP504</name>
    <dbReference type="NCBI Taxonomy" id="1448309"/>
    <lineage>
        <taxon>Eukaryota</taxon>
        <taxon>Fungi</taxon>
        <taxon>Dikarya</taxon>
        <taxon>Basidiomycota</taxon>
        <taxon>Agaricomycotina</taxon>
        <taxon>Agaricomycetes</taxon>
        <taxon>Cantharellales</taxon>
        <taxon>Hydnaceae</taxon>
        <taxon>Hydnum</taxon>
    </lineage>
</organism>
<dbReference type="Pfam" id="PF10198">
    <property type="entry name" value="Ada3"/>
    <property type="match status" value="1"/>
</dbReference>
<accession>A0A9P6BCH1</accession>
<dbReference type="Proteomes" id="UP000886523">
    <property type="component" value="Unassembled WGS sequence"/>
</dbReference>
<sequence length="529" mass="59637">MFKGYNPNVRFRSTLLVNPQALHSSTIPPTEDLIALQDELQDIRSRALERIRKSNSDLVLFKEKWDRSKEREKNRDALARERTKNKVKESLYNKIKREPSETPSVDEAPLIARGGTTIHRKGYESFALVYAPEMKGTRSNVNAMREGNEIVLRTRSTLNFSTPLLSDHRKKAKLNNHVSQLTIPPPAPEPPIDPDVATDFTLPPSVLANVRPVLGLWGEDNLLRSMPSTPLEVTEDFTNVKPPGTQAQIGPFWKEVDSWLRPVGEEDVAWTDDTELFRVPKLGRHYSEVWEEETAPPSHYQALRQSTLLTKGLGPLTERVISALLSVPGQPPPKKGDDDNPAPNASGTTTQLAPVSFHDMETRLKIELRACGLLGTEEPNFAESYDDDIASEIRRLQAELRSVKRVNDARKERLTTFANDRLAYQDYLEMLDDLNKQIGFGANHKASAGKKKKGPGQKEGGDAASEASRAKTLVMDVPESLVKVIEVRKQFKEVFGTAMLEWETRFPGQNYGPSQNKHLRWVEAWLRRV</sequence>
<reference evidence="7" key="1">
    <citation type="journal article" date="2020" name="Nat. Commun.">
        <title>Large-scale genome sequencing of mycorrhizal fungi provides insights into the early evolution of symbiotic traits.</title>
        <authorList>
            <person name="Miyauchi S."/>
            <person name="Kiss E."/>
            <person name="Kuo A."/>
            <person name="Drula E."/>
            <person name="Kohler A."/>
            <person name="Sanchez-Garcia M."/>
            <person name="Morin E."/>
            <person name="Andreopoulos B."/>
            <person name="Barry K.W."/>
            <person name="Bonito G."/>
            <person name="Buee M."/>
            <person name="Carver A."/>
            <person name="Chen C."/>
            <person name="Cichocki N."/>
            <person name="Clum A."/>
            <person name="Culley D."/>
            <person name="Crous P.W."/>
            <person name="Fauchery L."/>
            <person name="Girlanda M."/>
            <person name="Hayes R.D."/>
            <person name="Keri Z."/>
            <person name="LaButti K."/>
            <person name="Lipzen A."/>
            <person name="Lombard V."/>
            <person name="Magnuson J."/>
            <person name="Maillard F."/>
            <person name="Murat C."/>
            <person name="Nolan M."/>
            <person name="Ohm R.A."/>
            <person name="Pangilinan J."/>
            <person name="Pereira M.F."/>
            <person name="Perotto S."/>
            <person name="Peter M."/>
            <person name="Pfister S."/>
            <person name="Riley R."/>
            <person name="Sitrit Y."/>
            <person name="Stielow J.B."/>
            <person name="Szollosi G."/>
            <person name="Zifcakova L."/>
            <person name="Stursova M."/>
            <person name="Spatafora J.W."/>
            <person name="Tedersoo L."/>
            <person name="Vaario L.M."/>
            <person name="Yamada A."/>
            <person name="Yan M."/>
            <person name="Wang P."/>
            <person name="Xu J."/>
            <person name="Bruns T."/>
            <person name="Baldrian P."/>
            <person name="Vilgalys R."/>
            <person name="Dunand C."/>
            <person name="Henrissat B."/>
            <person name="Grigoriev I.V."/>
            <person name="Hibbett D."/>
            <person name="Nagy L.G."/>
            <person name="Martin F.M."/>
        </authorList>
    </citation>
    <scope>NUCLEOTIDE SEQUENCE</scope>
    <source>
        <strain evidence="7">UP504</strain>
    </source>
</reference>
<evidence type="ECO:0000256" key="3">
    <source>
        <dbReference type="ARBA" id="ARBA00023015"/>
    </source>
</evidence>
<dbReference type="PANTHER" id="PTHR13556:SF2">
    <property type="entry name" value="TRANSCRIPTIONAL ADAPTER 3"/>
    <property type="match status" value="1"/>
</dbReference>
<evidence type="ECO:0000256" key="2">
    <source>
        <dbReference type="ARBA" id="ARBA00005330"/>
    </source>
</evidence>
<evidence type="ECO:0000256" key="5">
    <source>
        <dbReference type="ARBA" id="ARBA00023242"/>
    </source>
</evidence>
<keyword evidence="5" id="KW-0539">Nucleus</keyword>
<keyword evidence="3" id="KW-0805">Transcription regulation</keyword>
<evidence type="ECO:0000313" key="7">
    <source>
        <dbReference type="EMBL" id="KAF9521157.1"/>
    </source>
</evidence>